<reference evidence="7" key="1">
    <citation type="submission" date="2024-01" db="EMBL/GenBank/DDBJ databases">
        <title>GRCr8: a new rat reference genome assembly contstructed from accurate long reads and long range scaffolding.</title>
        <authorList>
            <person name="Doris P.A."/>
            <person name="Kalbfleisch T."/>
            <person name="Li K."/>
            <person name="Howe K."/>
            <person name="Wood J."/>
        </authorList>
    </citation>
    <scope>NUCLEOTIDE SEQUENCE [LARGE SCALE GENOMIC DNA]</scope>
    <source>
        <strain evidence="7">Brown Norway</strain>
    </source>
</reference>
<feature type="transmembrane region" description="Helical" evidence="5">
    <location>
        <begin position="479"/>
        <end position="499"/>
    </location>
</feature>
<proteinExistence type="predicted"/>
<feature type="transmembrane region" description="Helical" evidence="5">
    <location>
        <begin position="252"/>
        <end position="271"/>
    </location>
</feature>
<dbReference type="Pfam" id="PF00083">
    <property type="entry name" value="Sugar_tr"/>
    <property type="match status" value="1"/>
</dbReference>
<dbReference type="RGD" id="1583222">
    <property type="gene designation" value="Slc22a13l1"/>
</dbReference>
<dbReference type="SUPFAM" id="SSF103473">
    <property type="entry name" value="MFS general substrate transporter"/>
    <property type="match status" value="1"/>
</dbReference>
<dbReference type="PROSITE" id="PS00216">
    <property type="entry name" value="SUGAR_TRANSPORT_1"/>
    <property type="match status" value="1"/>
</dbReference>
<name>D3Z8A7_RAT</name>
<feature type="transmembrane region" description="Helical" evidence="5">
    <location>
        <begin position="168"/>
        <end position="185"/>
    </location>
</feature>
<dbReference type="InterPro" id="IPR036259">
    <property type="entry name" value="MFS_trans_sf"/>
</dbReference>
<dbReference type="GO" id="GO:0022857">
    <property type="term" value="F:transmembrane transporter activity"/>
    <property type="evidence" value="ECO:0007669"/>
    <property type="project" value="InterPro"/>
</dbReference>
<feature type="transmembrane region" description="Helical" evidence="5">
    <location>
        <begin position="333"/>
        <end position="351"/>
    </location>
</feature>
<dbReference type="eggNOG" id="KOG0255">
    <property type="taxonomic scope" value="Eukaryota"/>
</dbReference>
<feature type="transmembrane region" description="Helical" evidence="5">
    <location>
        <begin position="417"/>
        <end position="440"/>
    </location>
</feature>
<dbReference type="HOGENOM" id="CLU_001265_33_3_1"/>
<keyword evidence="8" id="KW-1185">Reference proteome</keyword>
<gene>
    <name evidence="7 9" type="primary">Slc22a13l1</name>
    <name evidence="9" type="synonym">LOC685081</name>
</gene>
<evidence type="ECO:0000256" key="2">
    <source>
        <dbReference type="ARBA" id="ARBA00022692"/>
    </source>
</evidence>
<dbReference type="PANTHER" id="PTHR24064">
    <property type="entry name" value="SOLUTE CARRIER FAMILY 22 MEMBER"/>
    <property type="match status" value="1"/>
</dbReference>
<feature type="transmembrane region" description="Helical" evidence="5">
    <location>
        <begin position="191"/>
        <end position="213"/>
    </location>
</feature>
<organism evidence="7 8">
    <name type="scientific">Rattus norvegicus</name>
    <name type="common">Rat</name>
    <dbReference type="NCBI Taxonomy" id="10116"/>
    <lineage>
        <taxon>Eukaryota</taxon>
        <taxon>Metazoa</taxon>
        <taxon>Chordata</taxon>
        <taxon>Craniata</taxon>
        <taxon>Vertebrata</taxon>
        <taxon>Euteleostomi</taxon>
        <taxon>Mammalia</taxon>
        <taxon>Eutheria</taxon>
        <taxon>Euarchontoglires</taxon>
        <taxon>Glires</taxon>
        <taxon>Rodentia</taxon>
        <taxon>Myomorpha</taxon>
        <taxon>Muroidea</taxon>
        <taxon>Muridae</taxon>
        <taxon>Murinae</taxon>
        <taxon>Rattus</taxon>
    </lineage>
</organism>
<comment type="subcellular location">
    <subcellularLocation>
        <location evidence="1">Membrane</location>
        <topology evidence="1">Multi-pass membrane protein</topology>
    </subcellularLocation>
</comment>
<dbReference type="AGR" id="RGD:1583222"/>
<dbReference type="OMA" id="WTSIPTI"/>
<evidence type="ECO:0000256" key="4">
    <source>
        <dbReference type="ARBA" id="ARBA00023136"/>
    </source>
</evidence>
<keyword evidence="4 5" id="KW-0472">Membrane</keyword>
<feature type="transmembrane region" description="Helical" evidence="5">
    <location>
        <begin position="363"/>
        <end position="379"/>
    </location>
</feature>
<evidence type="ECO:0000313" key="9">
    <source>
        <dbReference type="RGD" id="1583222"/>
    </source>
</evidence>
<feature type="transmembrane region" description="Helical" evidence="5">
    <location>
        <begin position="391"/>
        <end position="411"/>
    </location>
</feature>
<evidence type="ECO:0000313" key="8">
    <source>
        <dbReference type="Proteomes" id="UP000002494"/>
    </source>
</evidence>
<dbReference type="PhylomeDB" id="D3Z8A7"/>
<dbReference type="PROSITE" id="PS50850">
    <property type="entry name" value="MFS"/>
    <property type="match status" value="1"/>
</dbReference>
<feature type="transmembrane region" description="Helical" evidence="5">
    <location>
        <begin position="143"/>
        <end position="161"/>
    </location>
</feature>
<dbReference type="InterPro" id="IPR005828">
    <property type="entry name" value="MFS_sugar_transport-like"/>
</dbReference>
<evidence type="ECO:0000256" key="3">
    <source>
        <dbReference type="ARBA" id="ARBA00022989"/>
    </source>
</evidence>
<dbReference type="FunCoup" id="D3Z8A7">
    <property type="interactions" value="2"/>
</dbReference>
<reference evidence="7" key="2">
    <citation type="submission" date="2025-08" db="UniProtKB">
        <authorList>
            <consortium name="Ensembl"/>
        </authorList>
    </citation>
    <scope>IDENTIFICATION</scope>
    <source>
        <strain evidence="7">Brown Norway</strain>
    </source>
</reference>
<dbReference type="Proteomes" id="UP000002494">
    <property type="component" value="Chromosome 8"/>
</dbReference>
<evidence type="ECO:0000256" key="1">
    <source>
        <dbReference type="ARBA" id="ARBA00004141"/>
    </source>
</evidence>
<dbReference type="GeneTree" id="ENSGT00940000154607"/>
<dbReference type="Ensembl" id="ENSRNOT00000040498.6">
    <property type="protein sequence ID" value="ENSRNOP00000050448.4"/>
    <property type="gene ID" value="ENSRNOG00000042660.4"/>
</dbReference>
<dbReference type="InterPro" id="IPR005829">
    <property type="entry name" value="Sugar_transporter_CS"/>
</dbReference>
<keyword evidence="2 5" id="KW-0812">Transmembrane</keyword>
<dbReference type="STRING" id="10116.ENSRNOP00000050448"/>
<dbReference type="Bgee" id="ENSRNOG00000042660">
    <property type="expression patterns" value="Expressed in kidney and 3 other cell types or tissues"/>
</dbReference>
<dbReference type="Gene3D" id="1.20.1250.20">
    <property type="entry name" value="MFS general substrate transporter like domains"/>
    <property type="match status" value="1"/>
</dbReference>
<reference evidence="7" key="3">
    <citation type="submission" date="2025-09" db="UniProtKB">
        <authorList>
            <consortium name="Ensembl"/>
        </authorList>
    </citation>
    <scope>IDENTIFICATION</scope>
    <source>
        <strain evidence="7">Brown Norway</strain>
    </source>
</reference>
<dbReference type="InParanoid" id="D3Z8A7"/>
<dbReference type="GO" id="GO:0016020">
    <property type="term" value="C:membrane"/>
    <property type="evidence" value="ECO:0007669"/>
    <property type="project" value="UniProtKB-SubCell"/>
</dbReference>
<dbReference type="CDD" id="cd17374">
    <property type="entry name" value="MFS_OAT"/>
    <property type="match status" value="1"/>
</dbReference>
<accession>D3Z8A7</accession>
<feature type="transmembrane region" description="Helical" evidence="5">
    <location>
        <begin position="21"/>
        <end position="44"/>
    </location>
</feature>
<dbReference type="VEuPathDB" id="HostDB:ENSRNOG00000042660"/>
<keyword evidence="3 5" id="KW-1133">Transmembrane helix</keyword>
<dbReference type="PaxDb" id="10116-ENSRNOP00000050448"/>
<feature type="transmembrane region" description="Helical" evidence="5">
    <location>
        <begin position="452"/>
        <end position="473"/>
    </location>
</feature>
<evidence type="ECO:0000313" key="7">
    <source>
        <dbReference type="Ensembl" id="ENSRNOP00000050448.4"/>
    </source>
</evidence>
<evidence type="ECO:0000256" key="5">
    <source>
        <dbReference type="SAM" id="Phobius"/>
    </source>
</evidence>
<evidence type="ECO:0000259" key="6">
    <source>
        <dbReference type="PROSITE" id="PS50850"/>
    </source>
</evidence>
<dbReference type="AlphaFoldDB" id="D3Z8A7"/>
<sequence>MAQFAQVMAEVGDFGPFQVRVTILMGIPNFLSAFFVFSQVFMVLDEAHHCSVSWVKNHTFNLSAAEQLAVSIPNDTAGRPESCLMFRPPPDSASLEDILSHRFNETQACDSGWDYPENRPPSLKNEFDLVCERENLKRTSQSVFMAGLLVGALVFGPVCDWIGRRASILLQVLLSGITGVATAFVPSFELYMVLCFFSAIAVAGYMMSTMILVSEWVGPSWRTRAMVLAQSNFALGLMALAGLAYGVRNWRLLQIIGTTPIFLLVFYFWVLPESPRWLLSQGRTEEAKQLVQKAALVNGRPLASELLNQLVPEKTGPSGNALDLFRHPQLRKVTLILIAVWFVDSLLYYGLGFQVGDFGLDIYLTQVIFGVVEVPARLSSIPMMEKLGRKWSQLCTLTLAGVMCVIIIFIPGDLPTVATALAVVGKFASSAAFTISYVYTAELLPTIIRQTGMGLVSIFSRVGGIITPLVMLLEQYHKAIPMLIFGSLPIGAGLLCALLPETRGQTLKDTLQDLEQGGPHGEHRLLGRTSVAGVCLAVFRSFTEEGRPSLNVGSILLAMALNSINK</sequence>
<feature type="transmembrane region" description="Helical" evidence="5">
    <location>
        <begin position="225"/>
        <end position="246"/>
    </location>
</feature>
<protein>
    <submittedName>
        <fullName evidence="7">Solute carrier family 22 member 13-like 1</fullName>
    </submittedName>
</protein>
<feature type="domain" description="Major facilitator superfamily (MFS) profile" evidence="6">
    <location>
        <begin position="21"/>
        <end position="504"/>
    </location>
</feature>
<dbReference type="InterPro" id="IPR020846">
    <property type="entry name" value="MFS_dom"/>
</dbReference>